<sequence length="30" mass="3634">CQENPRIVEALQFAELLESCRFQDFWVSFK</sequence>
<dbReference type="AlphaFoldDB" id="A0A820N680"/>
<protein>
    <submittedName>
        <fullName evidence="1">Uncharacterized protein</fullName>
    </submittedName>
</protein>
<evidence type="ECO:0000313" key="2">
    <source>
        <dbReference type="Proteomes" id="UP000663836"/>
    </source>
</evidence>
<comment type="caution">
    <text evidence="1">The sequence shown here is derived from an EMBL/GenBank/DDBJ whole genome shotgun (WGS) entry which is preliminary data.</text>
</comment>
<evidence type="ECO:0000313" key="1">
    <source>
        <dbReference type="EMBL" id="CAF4385248.1"/>
    </source>
</evidence>
<dbReference type="Proteomes" id="UP000663836">
    <property type="component" value="Unassembled WGS sequence"/>
</dbReference>
<dbReference type="EMBL" id="CAJOBD010061779">
    <property type="protein sequence ID" value="CAF4385248.1"/>
    <property type="molecule type" value="Genomic_DNA"/>
</dbReference>
<reference evidence="1" key="1">
    <citation type="submission" date="2021-02" db="EMBL/GenBank/DDBJ databases">
        <authorList>
            <person name="Nowell W R."/>
        </authorList>
    </citation>
    <scope>NUCLEOTIDE SEQUENCE</scope>
</reference>
<accession>A0A820N680</accession>
<gene>
    <name evidence="1" type="ORF">JBS370_LOCUS42982</name>
</gene>
<name>A0A820N680_9BILA</name>
<proteinExistence type="predicted"/>
<organism evidence="1 2">
    <name type="scientific">Rotaria sordida</name>
    <dbReference type="NCBI Taxonomy" id="392033"/>
    <lineage>
        <taxon>Eukaryota</taxon>
        <taxon>Metazoa</taxon>
        <taxon>Spiralia</taxon>
        <taxon>Gnathifera</taxon>
        <taxon>Rotifera</taxon>
        <taxon>Eurotatoria</taxon>
        <taxon>Bdelloidea</taxon>
        <taxon>Philodinida</taxon>
        <taxon>Philodinidae</taxon>
        <taxon>Rotaria</taxon>
    </lineage>
</organism>
<feature type="non-terminal residue" evidence="1">
    <location>
        <position position="1"/>
    </location>
</feature>